<comment type="subcellular location">
    <subcellularLocation>
        <location evidence="2">Cell inner membrane</location>
        <topology evidence="2">Single-pass type II membrane protein</topology>
    </subcellularLocation>
    <subcellularLocation>
        <location evidence="12">Cell membrane</location>
        <topology evidence="12">Single-pass type II membrane protein</topology>
    </subcellularLocation>
</comment>
<dbReference type="Gene3D" id="3.30.420.270">
    <property type="match status" value="1"/>
</dbReference>
<protein>
    <submittedName>
        <fullName evidence="14">Biopolymer transporter ExbD</fullName>
    </submittedName>
</protein>
<keyword evidence="11 13" id="KW-0472">Membrane</keyword>
<evidence type="ECO:0000256" key="11">
    <source>
        <dbReference type="ARBA" id="ARBA00023136"/>
    </source>
</evidence>
<comment type="similarity">
    <text evidence="3 12">Belongs to the ExbD/TolR family.</text>
</comment>
<dbReference type="PANTHER" id="PTHR30558">
    <property type="entry name" value="EXBD MEMBRANE COMPONENT OF PMF-DRIVEN MACROMOLECULE IMPORT SYSTEM"/>
    <property type="match status" value="1"/>
</dbReference>
<sequence length="137" mass="15175">MAFGRLDDHDEPMAEMNVIPLVDVMLVLLVVFIVAAPVITHSVTLDLPKASSERQDEDPEAVTLSLDSQGQLYLDDKPVSEQRLESVLVQARRDNDELVVYLRADESVPYRLVARAMASVKTAGIERLGFVSEPETP</sequence>
<gene>
    <name evidence="14" type="ORF">GM160_02080</name>
</gene>
<keyword evidence="10 13" id="KW-1133">Transmembrane helix</keyword>
<dbReference type="Pfam" id="PF02472">
    <property type="entry name" value="ExbD"/>
    <property type="match status" value="1"/>
</dbReference>
<comment type="function">
    <text evidence="1">Involved in the TonB-dependent energy-dependent transport of various receptor-bound substrates.</text>
</comment>
<evidence type="ECO:0000256" key="6">
    <source>
        <dbReference type="ARBA" id="ARBA00022475"/>
    </source>
</evidence>
<dbReference type="GO" id="GO:0005886">
    <property type="term" value="C:plasma membrane"/>
    <property type="evidence" value="ECO:0007669"/>
    <property type="project" value="UniProtKB-SubCell"/>
</dbReference>
<comment type="subunit">
    <text evidence="4">The accessory proteins ExbB and ExbD seem to form a complex with TonB.</text>
</comment>
<evidence type="ECO:0000256" key="10">
    <source>
        <dbReference type="ARBA" id="ARBA00022989"/>
    </source>
</evidence>
<feature type="transmembrane region" description="Helical" evidence="13">
    <location>
        <begin position="18"/>
        <end position="39"/>
    </location>
</feature>
<keyword evidence="7" id="KW-0997">Cell inner membrane</keyword>
<name>A0A6I6D0I2_9GAMM</name>
<dbReference type="PANTHER" id="PTHR30558:SF12">
    <property type="entry name" value="BIOPOLYMER TRANSPORT PROTEIN EXBD"/>
    <property type="match status" value="1"/>
</dbReference>
<dbReference type="KEGG" id="ghl:GM160_02080"/>
<evidence type="ECO:0000256" key="1">
    <source>
        <dbReference type="ARBA" id="ARBA00003540"/>
    </source>
</evidence>
<evidence type="ECO:0000256" key="8">
    <source>
        <dbReference type="ARBA" id="ARBA00022692"/>
    </source>
</evidence>
<evidence type="ECO:0000313" key="14">
    <source>
        <dbReference type="EMBL" id="QGT77775.1"/>
    </source>
</evidence>
<evidence type="ECO:0000256" key="9">
    <source>
        <dbReference type="ARBA" id="ARBA00022927"/>
    </source>
</evidence>
<keyword evidence="9 12" id="KW-0653">Protein transport</keyword>
<evidence type="ECO:0000256" key="12">
    <source>
        <dbReference type="RuleBase" id="RU003879"/>
    </source>
</evidence>
<dbReference type="EMBL" id="CP046415">
    <property type="protein sequence ID" value="QGT77775.1"/>
    <property type="molecule type" value="Genomic_DNA"/>
</dbReference>
<evidence type="ECO:0000256" key="4">
    <source>
        <dbReference type="ARBA" id="ARBA00011471"/>
    </source>
</evidence>
<accession>A0A6I6D0I2</accession>
<dbReference type="RefSeq" id="WP_156227776.1">
    <property type="nucleotide sequence ID" value="NZ_CP046415.1"/>
</dbReference>
<dbReference type="AlphaFoldDB" id="A0A6I6D0I2"/>
<dbReference type="GO" id="GO:0022857">
    <property type="term" value="F:transmembrane transporter activity"/>
    <property type="evidence" value="ECO:0007669"/>
    <property type="project" value="InterPro"/>
</dbReference>
<reference evidence="14 15" key="1">
    <citation type="submission" date="2019-11" db="EMBL/GenBank/DDBJ databases">
        <authorList>
            <person name="Zhang J."/>
            <person name="Sun C."/>
        </authorList>
    </citation>
    <scope>NUCLEOTIDE SEQUENCE [LARGE SCALE GENOMIC DNA]</scope>
    <source>
        <strain evidence="15">sp2</strain>
    </source>
</reference>
<evidence type="ECO:0000313" key="15">
    <source>
        <dbReference type="Proteomes" id="UP000427716"/>
    </source>
</evidence>
<proteinExistence type="inferred from homology"/>
<evidence type="ECO:0000256" key="13">
    <source>
        <dbReference type="SAM" id="Phobius"/>
    </source>
</evidence>
<dbReference type="Proteomes" id="UP000427716">
    <property type="component" value="Chromosome"/>
</dbReference>
<keyword evidence="5 12" id="KW-0813">Transport</keyword>
<evidence type="ECO:0000256" key="5">
    <source>
        <dbReference type="ARBA" id="ARBA00022448"/>
    </source>
</evidence>
<evidence type="ECO:0000256" key="2">
    <source>
        <dbReference type="ARBA" id="ARBA00004249"/>
    </source>
</evidence>
<dbReference type="GO" id="GO:0015031">
    <property type="term" value="P:protein transport"/>
    <property type="evidence" value="ECO:0007669"/>
    <property type="project" value="UniProtKB-KW"/>
</dbReference>
<organism evidence="14 15">
    <name type="scientific">Guyparkeria halophila</name>
    <dbReference type="NCBI Taxonomy" id="47960"/>
    <lineage>
        <taxon>Bacteria</taxon>
        <taxon>Pseudomonadati</taxon>
        <taxon>Pseudomonadota</taxon>
        <taxon>Gammaproteobacteria</taxon>
        <taxon>Chromatiales</taxon>
        <taxon>Thioalkalibacteraceae</taxon>
        <taxon>Guyparkeria</taxon>
    </lineage>
</organism>
<keyword evidence="8 12" id="KW-0812">Transmembrane</keyword>
<dbReference type="InterPro" id="IPR003400">
    <property type="entry name" value="ExbD"/>
</dbReference>
<evidence type="ECO:0000256" key="7">
    <source>
        <dbReference type="ARBA" id="ARBA00022519"/>
    </source>
</evidence>
<keyword evidence="6" id="KW-1003">Cell membrane</keyword>
<keyword evidence="15" id="KW-1185">Reference proteome</keyword>
<evidence type="ECO:0000256" key="3">
    <source>
        <dbReference type="ARBA" id="ARBA00005811"/>
    </source>
</evidence>